<evidence type="ECO:0000256" key="1">
    <source>
        <dbReference type="SAM" id="MobiDB-lite"/>
    </source>
</evidence>
<dbReference type="Pfam" id="PF24035">
    <property type="entry name" value="DUF7344"/>
    <property type="match status" value="1"/>
</dbReference>
<feature type="domain" description="DUF7344" evidence="2">
    <location>
        <begin position="32"/>
        <end position="108"/>
    </location>
</feature>
<evidence type="ECO:0000313" key="3">
    <source>
        <dbReference type="EMBL" id="QLH76944.1"/>
    </source>
</evidence>
<dbReference type="Proteomes" id="UP000509667">
    <property type="component" value="Chromosome"/>
</dbReference>
<feature type="region of interest" description="Disordered" evidence="1">
    <location>
        <begin position="1"/>
        <end position="25"/>
    </location>
</feature>
<feature type="compositionally biased region" description="Polar residues" evidence="1">
    <location>
        <begin position="1"/>
        <end position="11"/>
    </location>
</feature>
<dbReference type="KEGG" id="hrr:HZS55_06385"/>
<evidence type="ECO:0000259" key="2">
    <source>
        <dbReference type="Pfam" id="PF24035"/>
    </source>
</evidence>
<evidence type="ECO:0000313" key="4">
    <source>
        <dbReference type="Proteomes" id="UP000509667"/>
    </source>
</evidence>
<dbReference type="Gene3D" id="1.10.10.10">
    <property type="entry name" value="Winged helix-like DNA-binding domain superfamily/Winged helix DNA-binding domain"/>
    <property type="match status" value="1"/>
</dbReference>
<reference evidence="3 4" key="1">
    <citation type="submission" date="2020-07" db="EMBL/GenBank/DDBJ databases">
        <title>Halosimplex pelagicum sp. nov. and Halosimplex rubrum sp. nov., isolated from salted brown alga Laminaria, and emended description of the genus Halosimplex.</title>
        <authorList>
            <person name="Cui H."/>
        </authorList>
    </citation>
    <scope>NUCLEOTIDE SEQUENCE [LARGE SCALE GENOMIC DNA]</scope>
    <source>
        <strain evidence="3 4">R27</strain>
    </source>
</reference>
<dbReference type="RefSeq" id="WP_179910878.1">
    <property type="nucleotide sequence ID" value="NZ_CP058910.1"/>
</dbReference>
<protein>
    <submittedName>
        <fullName evidence="3">Helix-turn-helix transcriptional regulator</fullName>
    </submittedName>
</protein>
<keyword evidence="4" id="KW-1185">Reference proteome</keyword>
<name>A0A7D5P344_9EURY</name>
<dbReference type="AlphaFoldDB" id="A0A7D5P344"/>
<dbReference type="GeneID" id="56077474"/>
<gene>
    <name evidence="3" type="ORF">HZS55_06385</name>
</gene>
<dbReference type="InterPro" id="IPR036388">
    <property type="entry name" value="WH-like_DNA-bd_sf"/>
</dbReference>
<proteinExistence type="predicted"/>
<dbReference type="OrthoDB" id="331021at2157"/>
<dbReference type="InterPro" id="IPR055768">
    <property type="entry name" value="DUF7344"/>
</dbReference>
<sequence>MSRPTTPQASSPGLGPPGGDDRCDELDRTTVHELLSNERRMRVLELLGSERTWDLSDLAEEVAASETGERPPPRDKRQSVYVTLHQSHLPKLAQHGVVDYDSERKTVTVEPRGLAIVGTEREGTDRSEAVGSDGAESPDPVRLEWSIAVAAVGLVLAVVDPSVWTLTPAMLDGVFAELSLLVVLLVLVYQKGRHG</sequence>
<accession>A0A7D5P344</accession>
<dbReference type="EMBL" id="CP058910">
    <property type="protein sequence ID" value="QLH76944.1"/>
    <property type="molecule type" value="Genomic_DNA"/>
</dbReference>
<organism evidence="3 4">
    <name type="scientific">Halosimplex rubrum</name>
    <dbReference type="NCBI Taxonomy" id="869889"/>
    <lineage>
        <taxon>Archaea</taxon>
        <taxon>Methanobacteriati</taxon>
        <taxon>Methanobacteriota</taxon>
        <taxon>Stenosarchaea group</taxon>
        <taxon>Halobacteria</taxon>
        <taxon>Halobacteriales</taxon>
        <taxon>Haloarculaceae</taxon>
        <taxon>Halosimplex</taxon>
    </lineage>
</organism>